<organism evidence="20 21">
    <name type="scientific">Marivivens niveibacter</name>
    <dbReference type="NCBI Taxonomy" id="1930667"/>
    <lineage>
        <taxon>Bacteria</taxon>
        <taxon>Pseudomonadati</taxon>
        <taxon>Pseudomonadota</taxon>
        <taxon>Alphaproteobacteria</taxon>
        <taxon>Rhodobacterales</taxon>
        <taxon>Paracoccaceae</taxon>
        <taxon>Marivivens group</taxon>
        <taxon>Marivivens</taxon>
    </lineage>
</organism>
<dbReference type="InterPro" id="IPR029460">
    <property type="entry name" value="DNAPol_HHH"/>
</dbReference>
<dbReference type="Gene3D" id="3.20.20.140">
    <property type="entry name" value="Metal-dependent hydrolases"/>
    <property type="match status" value="1"/>
</dbReference>
<dbReference type="InterPro" id="IPR004013">
    <property type="entry name" value="PHP_dom"/>
</dbReference>
<evidence type="ECO:0000256" key="5">
    <source>
        <dbReference type="ARBA" id="ARBA00022490"/>
    </source>
</evidence>
<protein>
    <recommendedName>
        <fullName evidence="4 13">Error-prone DNA polymerase</fullName>
        <ecNumber evidence="3 13">2.7.7.7</ecNumber>
    </recommendedName>
</protein>
<dbReference type="Pfam" id="PF07733">
    <property type="entry name" value="DNA_pol3_alpha"/>
    <property type="match status" value="1"/>
</dbReference>
<comment type="caution">
    <text evidence="20">The sequence shown here is derived from an EMBL/GenBank/DDBJ whole genome shotgun (WGS) entry which is preliminary data.</text>
</comment>
<dbReference type="GO" id="GO:0003887">
    <property type="term" value="F:DNA-directed DNA polymerase activity"/>
    <property type="evidence" value="ECO:0007669"/>
    <property type="project" value="UniProtKB-UniRule"/>
</dbReference>
<keyword evidence="8 13" id="KW-0235">DNA replication</keyword>
<comment type="function">
    <text evidence="13">DNA polymerase involved in damage-induced mutagenesis and translesion synthesis (TLS). It is not the major replicative DNA polymerase.</text>
</comment>
<dbReference type="AlphaFoldDB" id="A0A251X2L0"/>
<evidence type="ECO:0000256" key="8">
    <source>
        <dbReference type="ARBA" id="ARBA00022705"/>
    </source>
</evidence>
<dbReference type="Pfam" id="PF17657">
    <property type="entry name" value="DNA_pol3_finger"/>
    <property type="match status" value="1"/>
</dbReference>
<dbReference type="GO" id="GO:0005737">
    <property type="term" value="C:cytoplasm"/>
    <property type="evidence" value="ECO:0007669"/>
    <property type="project" value="UniProtKB-SubCell"/>
</dbReference>
<dbReference type="InterPro" id="IPR011708">
    <property type="entry name" value="DNA_pol3_alpha_NTPase_dom"/>
</dbReference>
<evidence type="ECO:0000256" key="9">
    <source>
        <dbReference type="ARBA" id="ARBA00022763"/>
    </source>
</evidence>
<evidence type="ECO:0000259" key="18">
    <source>
        <dbReference type="Pfam" id="PF14579"/>
    </source>
</evidence>
<dbReference type="CDD" id="cd04485">
    <property type="entry name" value="DnaE_OBF"/>
    <property type="match status" value="1"/>
</dbReference>
<dbReference type="RefSeq" id="WP_086450267.1">
    <property type="nucleotide sequence ID" value="NZ_MSPP01000001.1"/>
</dbReference>
<dbReference type="EMBL" id="MSPP01000001">
    <property type="protein sequence ID" value="OUD10618.1"/>
    <property type="molecule type" value="Genomic_DNA"/>
</dbReference>
<dbReference type="Pfam" id="PF14579">
    <property type="entry name" value="HHH_6"/>
    <property type="match status" value="1"/>
</dbReference>
<dbReference type="Pfam" id="PF01336">
    <property type="entry name" value="tRNA_anti-codon"/>
    <property type="match status" value="1"/>
</dbReference>
<keyword evidence="9 13" id="KW-0227">DNA damage</keyword>
<evidence type="ECO:0000256" key="10">
    <source>
        <dbReference type="ARBA" id="ARBA00022932"/>
    </source>
</evidence>
<dbReference type="NCBIfam" id="NF004225">
    <property type="entry name" value="PRK05672.1"/>
    <property type="match status" value="1"/>
</dbReference>
<evidence type="ECO:0000259" key="16">
    <source>
        <dbReference type="Pfam" id="PF02811"/>
    </source>
</evidence>
<keyword evidence="10 13" id="KW-0239">DNA-directed DNA polymerase</keyword>
<keyword evidence="21" id="KW-1185">Reference proteome</keyword>
<keyword evidence="5 13" id="KW-0963">Cytoplasm</keyword>
<dbReference type="InterPro" id="IPR004365">
    <property type="entry name" value="NA-bd_OB_tRNA"/>
</dbReference>
<evidence type="ECO:0000256" key="7">
    <source>
        <dbReference type="ARBA" id="ARBA00022695"/>
    </source>
</evidence>
<dbReference type="InterPro" id="IPR012340">
    <property type="entry name" value="NA-bd_OB-fold"/>
</dbReference>
<name>A0A251X2L0_9RHOB</name>
<dbReference type="PANTHER" id="PTHR32294:SF4">
    <property type="entry name" value="ERROR-PRONE DNA POLYMERASE"/>
    <property type="match status" value="1"/>
</dbReference>
<dbReference type="GO" id="GO:0003676">
    <property type="term" value="F:nucleic acid binding"/>
    <property type="evidence" value="ECO:0007669"/>
    <property type="project" value="InterPro"/>
</dbReference>
<dbReference type="PANTHER" id="PTHR32294">
    <property type="entry name" value="DNA POLYMERASE III SUBUNIT ALPHA"/>
    <property type="match status" value="1"/>
</dbReference>
<dbReference type="Gene3D" id="1.10.150.870">
    <property type="match status" value="1"/>
</dbReference>
<dbReference type="Pfam" id="PF02811">
    <property type="entry name" value="PHP"/>
    <property type="match status" value="1"/>
</dbReference>
<comment type="subcellular location">
    <subcellularLocation>
        <location evidence="1 13">Cytoplasm</location>
    </subcellularLocation>
</comment>
<proteinExistence type="inferred from homology"/>
<feature type="domain" description="DNA polymerase III alpha subunit finger" evidence="19">
    <location>
        <begin position="561"/>
        <end position="734"/>
    </location>
</feature>
<evidence type="ECO:0000259" key="19">
    <source>
        <dbReference type="Pfam" id="PF17657"/>
    </source>
</evidence>
<evidence type="ECO:0000256" key="11">
    <source>
        <dbReference type="ARBA" id="ARBA00023204"/>
    </source>
</evidence>
<dbReference type="GO" id="GO:0006281">
    <property type="term" value="P:DNA repair"/>
    <property type="evidence" value="ECO:0007669"/>
    <property type="project" value="UniProtKB-UniRule"/>
</dbReference>
<keyword evidence="6 13" id="KW-0808">Transferase</keyword>
<dbReference type="HAMAP" id="MF_01902">
    <property type="entry name" value="DNApol_error_prone"/>
    <property type="match status" value="1"/>
</dbReference>
<evidence type="ECO:0000256" key="4">
    <source>
        <dbReference type="ARBA" id="ARBA00017273"/>
    </source>
</evidence>
<evidence type="ECO:0000256" key="1">
    <source>
        <dbReference type="ARBA" id="ARBA00004496"/>
    </source>
</evidence>
<evidence type="ECO:0000259" key="17">
    <source>
        <dbReference type="Pfam" id="PF07733"/>
    </source>
</evidence>
<feature type="domain" description="Bacterial DNA polymerase III alpha subunit NTPase" evidence="17">
    <location>
        <begin position="300"/>
        <end position="558"/>
    </location>
</feature>
<evidence type="ECO:0000256" key="13">
    <source>
        <dbReference type="HAMAP-Rule" id="MF_01902"/>
    </source>
</evidence>
<evidence type="ECO:0000313" key="21">
    <source>
        <dbReference type="Proteomes" id="UP000194664"/>
    </source>
</evidence>
<accession>A0A251X2L0</accession>
<dbReference type="InterPro" id="IPR040982">
    <property type="entry name" value="DNA_pol3_finger"/>
</dbReference>
<dbReference type="Proteomes" id="UP000194664">
    <property type="component" value="Unassembled WGS sequence"/>
</dbReference>
<evidence type="ECO:0000256" key="14">
    <source>
        <dbReference type="SAM" id="MobiDB-lite"/>
    </source>
</evidence>
<gene>
    <name evidence="13" type="primary">dnaE2</name>
    <name evidence="20" type="ORF">BVC71_03760</name>
</gene>
<feature type="domain" description="DNA polymerase helix-hairpin-helix motif" evidence="18">
    <location>
        <begin position="807"/>
        <end position="894"/>
    </location>
</feature>
<comment type="similarity">
    <text evidence="2 13">Belongs to the DNA polymerase type-C family. DnaE2 subfamily.</text>
</comment>
<dbReference type="InterPro" id="IPR023073">
    <property type="entry name" value="DnaE2"/>
</dbReference>
<keyword evidence="7 13" id="KW-0548">Nucleotidyltransferase</keyword>
<dbReference type="GO" id="GO:0008408">
    <property type="term" value="F:3'-5' exonuclease activity"/>
    <property type="evidence" value="ECO:0007669"/>
    <property type="project" value="InterPro"/>
</dbReference>
<dbReference type="InterPro" id="IPR004805">
    <property type="entry name" value="DnaE2/DnaE/PolC"/>
</dbReference>
<dbReference type="OrthoDB" id="9803237at2"/>
<dbReference type="GO" id="GO:0006260">
    <property type="term" value="P:DNA replication"/>
    <property type="evidence" value="ECO:0007669"/>
    <property type="project" value="UniProtKB-KW"/>
</dbReference>
<feature type="domain" description="PHP" evidence="16">
    <location>
        <begin position="33"/>
        <end position="148"/>
    </location>
</feature>
<evidence type="ECO:0000313" key="20">
    <source>
        <dbReference type="EMBL" id="OUD10618.1"/>
    </source>
</evidence>
<feature type="domain" description="OB" evidence="15">
    <location>
        <begin position="977"/>
        <end position="1048"/>
    </location>
</feature>
<reference evidence="20 21" key="1">
    <citation type="submission" date="2016-12" db="EMBL/GenBank/DDBJ databases">
        <title>The draft genome sequence of HSLHS2.</title>
        <authorList>
            <person name="Hu D."/>
            <person name="Wang L."/>
            <person name="Shao Z."/>
        </authorList>
    </citation>
    <scope>NUCLEOTIDE SEQUENCE [LARGE SCALE GENOMIC DNA]</scope>
    <source>
        <strain evidence="20">MCCC 1A06712</strain>
    </source>
</reference>
<feature type="region of interest" description="Disordered" evidence="14">
    <location>
        <begin position="1067"/>
        <end position="1098"/>
    </location>
</feature>
<evidence type="ECO:0000259" key="15">
    <source>
        <dbReference type="Pfam" id="PF01336"/>
    </source>
</evidence>
<dbReference type="Gene3D" id="2.40.50.140">
    <property type="entry name" value="Nucleic acid-binding proteins"/>
    <property type="match status" value="1"/>
</dbReference>
<evidence type="ECO:0000256" key="3">
    <source>
        <dbReference type="ARBA" id="ARBA00012417"/>
    </source>
</evidence>
<dbReference type="CDD" id="cd07434">
    <property type="entry name" value="PHP_PolIIIA_DnaE2"/>
    <property type="match status" value="1"/>
</dbReference>
<dbReference type="NCBIfam" id="TIGR00594">
    <property type="entry name" value="polc"/>
    <property type="match status" value="1"/>
</dbReference>
<keyword evidence="11 13" id="KW-0234">DNA repair</keyword>
<comment type="catalytic activity">
    <reaction evidence="12 13">
        <text>DNA(n) + a 2'-deoxyribonucleoside 5'-triphosphate = DNA(n+1) + diphosphate</text>
        <dbReference type="Rhea" id="RHEA:22508"/>
        <dbReference type="Rhea" id="RHEA-COMP:17339"/>
        <dbReference type="Rhea" id="RHEA-COMP:17340"/>
        <dbReference type="ChEBI" id="CHEBI:33019"/>
        <dbReference type="ChEBI" id="CHEBI:61560"/>
        <dbReference type="ChEBI" id="CHEBI:173112"/>
        <dbReference type="EC" id="2.7.7.7"/>
    </reaction>
</comment>
<evidence type="ECO:0000256" key="12">
    <source>
        <dbReference type="ARBA" id="ARBA00049244"/>
    </source>
</evidence>
<evidence type="ECO:0000256" key="6">
    <source>
        <dbReference type="ARBA" id="ARBA00022679"/>
    </source>
</evidence>
<sequence length="1098" mass="123554">MPDIEPRHPKKTVPTDGFTPNAPSFYVELGLASCFSFLRGASESADFAQTAWDMGYDRIGITDWNTLAGVVRMYMDCEKAHIRTLIGCRIVLTTGDEFLAYPTDRDAYGRLSRLLSKGKMQTPDGDWQDKGICQITLDDLAAHADGMRLIAVPPSDLSQWEPRLAQLSRALPQLTHVAASYMYRADDRARINRLDTLATRNRLSILATNDVLYHAPDRRPLQDVMTCIREKVKLADAGFLLEPNAERHLKSPDEMARLFAEWPHAIRATREVADSIRFDLRELAYEYPQEVVPAGKSPQQHLTDLTWAGAEWRYPDGVPDKTAEVLRKELAMIEKLDIARYFLTIHDIIRFARYESQPEILCQGRGSAANSAVCYVLGITAVDPAQHQLLFERFISEERKEPPDIDVDFEHERREEVIQHIYQKYGRDRAGLCATVIHYRPRSAIREVGKVMGLSEDITSAIAKTVWGHWGTDVDDSRVAEAGLDLTDPLLRKTLIIARQMIGMPRHLGQHVGGFILTERPLTETVPIGNGAMADRSFIEWDKDDIDALGILKVDILALGMLTCIRKSFDLISAHYGRKLSLATTPREDPRVYDMLCKGDSIGVFQVESRAQINMLPRLRPREFYDLVVQVAIVRPGPIQGDMVHPYLRRRGGEEPVVYPSPAPPHNPEELRDILGRTYGVPIFQEQAMKIAIEAANFSPAEANELRKAMATFRSRGTIGKLEQKMVGRMAERGYDPEFAARCFDQIKGFGEYGFPESHAASFAHLVYVSSWIKCHYPAVFCAALLNSQPMGFYAPAQLVRDAREHGVTVRPPDVNYSQWDSTLEPHQNGFAIRLGFRQISGLNRGAIDQFIARRDAPIRDIKTLQEMGLSAAHIRKLAEGDAMRSLFIDRRQALWDAKSLRDAPDLPLFQDSRDEGADLPVALPDMPVCEQVVADYQTLRLSLKAHPMGFLRGSMRKQGYAHCGDLMHSRPNQRIKLAGLVLIRQRPGSAKGVCFITIEDETGVANVVVWPKVMEQCRKTIMQSRLLAVHGYIQREGDIIHVVAQNLIDKSDALLRLAPESMATPIARSDEVKRPIPAPSGRHPRNAQIIPKSRDFH</sequence>
<dbReference type="EC" id="2.7.7.7" evidence="3 13"/>
<evidence type="ECO:0000256" key="2">
    <source>
        <dbReference type="ARBA" id="ARBA00007391"/>
    </source>
</evidence>